<comment type="subcellular location">
    <subcellularLocation>
        <location evidence="1">Cell inner membrane</location>
    </subcellularLocation>
</comment>
<reference evidence="14" key="1">
    <citation type="submission" date="2023-10" db="EMBL/GenBank/DDBJ databases">
        <authorList>
            <person name="Chen Y."/>
            <person name="Shah S."/>
            <person name="Dougan E. K."/>
            <person name="Thang M."/>
            <person name="Chan C."/>
        </authorList>
    </citation>
    <scope>NUCLEOTIDE SEQUENCE [LARGE SCALE GENOMIC DNA]</scope>
</reference>
<feature type="domain" description="Beta-ketoacyl synthase-like N-terminal" evidence="13">
    <location>
        <begin position="6"/>
        <end position="147"/>
    </location>
</feature>
<dbReference type="PROSITE" id="PS00606">
    <property type="entry name" value="KS3_1"/>
    <property type="match status" value="1"/>
</dbReference>
<comment type="caution">
    <text evidence="14">The sequence shown here is derived from an EMBL/GenBank/DDBJ whole genome shotgun (WGS) entry which is preliminary data.</text>
</comment>
<evidence type="ECO:0000256" key="5">
    <source>
        <dbReference type="ARBA" id="ARBA00022519"/>
    </source>
</evidence>
<keyword evidence="15" id="KW-1185">Reference proteome</keyword>
<organism evidence="14 15">
    <name type="scientific">Prorocentrum cordatum</name>
    <dbReference type="NCBI Taxonomy" id="2364126"/>
    <lineage>
        <taxon>Eukaryota</taxon>
        <taxon>Sar</taxon>
        <taxon>Alveolata</taxon>
        <taxon>Dinophyceae</taxon>
        <taxon>Prorocentrales</taxon>
        <taxon>Prorocentraceae</taxon>
        <taxon>Prorocentrum</taxon>
    </lineage>
</organism>
<evidence type="ECO:0000256" key="10">
    <source>
        <dbReference type="ARBA" id="ARBA00037576"/>
    </source>
</evidence>
<keyword evidence="5" id="KW-0997">Cell inner membrane</keyword>
<dbReference type="PANTHER" id="PTHR11712">
    <property type="entry name" value="POLYKETIDE SYNTHASE-RELATED"/>
    <property type="match status" value="1"/>
</dbReference>
<accession>A0ABN9URX1</accession>
<dbReference type="EC" id="2.3.1.41" evidence="2"/>
<dbReference type="SUPFAM" id="SSF53901">
    <property type="entry name" value="Thiolase-like"/>
    <property type="match status" value="1"/>
</dbReference>
<evidence type="ECO:0000256" key="1">
    <source>
        <dbReference type="ARBA" id="ARBA00004533"/>
    </source>
</evidence>
<dbReference type="Pfam" id="PF00109">
    <property type="entry name" value="ketoacyl-synt"/>
    <property type="match status" value="1"/>
</dbReference>
<evidence type="ECO:0000256" key="7">
    <source>
        <dbReference type="ARBA" id="ARBA00022692"/>
    </source>
</evidence>
<dbReference type="InterPro" id="IPR018201">
    <property type="entry name" value="Ketoacyl_synth_AS"/>
</dbReference>
<protein>
    <recommendedName>
        <fullName evidence="11">Nodulation protein E</fullName>
        <ecNumber evidence="2">2.3.1.41</ecNumber>
    </recommendedName>
    <alternativeName>
        <fullName evidence="12">Host-specificity of nodulation protein B</fullName>
    </alternativeName>
</protein>
<name>A0ABN9URX1_9DINO</name>
<dbReference type="EMBL" id="CAUYUJ010016194">
    <property type="protein sequence ID" value="CAK0862764.1"/>
    <property type="molecule type" value="Genomic_DNA"/>
</dbReference>
<dbReference type="InterPro" id="IPR014030">
    <property type="entry name" value="Ketoacyl_synth_N"/>
</dbReference>
<keyword evidence="8" id="KW-1133">Transmembrane helix</keyword>
<dbReference type="InterPro" id="IPR016039">
    <property type="entry name" value="Thiolase-like"/>
</dbReference>
<sequence>MFISLERAIADAGLEEKHYAGNPRCANITGQGGTSMADIAEADEAMQKHGPWADNKWGRKMGPYRVTRTMGSASSAVLSSWFKIQGPSYSLSAACSTGAHCIGHGMEQIQLDKVDISFVGAGEEIGWEFSSMFDAMGSLSSNFNETPSKALVRGR</sequence>
<evidence type="ECO:0000256" key="9">
    <source>
        <dbReference type="ARBA" id="ARBA00023136"/>
    </source>
</evidence>
<keyword evidence="6" id="KW-0808">Transferase</keyword>
<gene>
    <name evidence="14" type="ORF">PCOR1329_LOCUS51099</name>
</gene>
<evidence type="ECO:0000313" key="14">
    <source>
        <dbReference type="EMBL" id="CAK0862764.1"/>
    </source>
</evidence>
<keyword evidence="9" id="KW-0472">Membrane</keyword>
<evidence type="ECO:0000256" key="6">
    <source>
        <dbReference type="ARBA" id="ARBA00022679"/>
    </source>
</evidence>
<dbReference type="Gene3D" id="3.40.47.10">
    <property type="match status" value="1"/>
</dbReference>
<evidence type="ECO:0000256" key="12">
    <source>
        <dbReference type="ARBA" id="ARBA00041756"/>
    </source>
</evidence>
<dbReference type="InterPro" id="IPR000794">
    <property type="entry name" value="Beta-ketoacyl_synthase"/>
</dbReference>
<evidence type="ECO:0000256" key="8">
    <source>
        <dbReference type="ARBA" id="ARBA00022989"/>
    </source>
</evidence>
<evidence type="ECO:0000256" key="3">
    <source>
        <dbReference type="ARBA" id="ARBA00022458"/>
    </source>
</evidence>
<keyword evidence="7" id="KW-0812">Transmembrane</keyword>
<evidence type="ECO:0000256" key="4">
    <source>
        <dbReference type="ARBA" id="ARBA00022475"/>
    </source>
</evidence>
<keyword evidence="4" id="KW-1003">Cell membrane</keyword>
<dbReference type="PANTHER" id="PTHR11712:SF352">
    <property type="entry name" value="3-OXOACYL-[ACYL-CARRIER-PROTEIN] SYNTHASE"/>
    <property type="match status" value="1"/>
</dbReference>
<evidence type="ECO:0000256" key="2">
    <source>
        <dbReference type="ARBA" id="ARBA00013191"/>
    </source>
</evidence>
<evidence type="ECO:0000256" key="11">
    <source>
        <dbReference type="ARBA" id="ARBA00039445"/>
    </source>
</evidence>
<proteinExistence type="predicted"/>
<comment type="function">
    <text evidence="10">Proposed to synthesize NOD factor fatty acyl chain. Involved in the synthesis of a highly unsaturated fatty acid moiety, which forms part of a lipo-oligosaccharide that is responsible for host specificity.</text>
</comment>
<evidence type="ECO:0000313" key="15">
    <source>
        <dbReference type="Proteomes" id="UP001189429"/>
    </source>
</evidence>
<keyword evidence="3" id="KW-0536">Nodulation</keyword>
<evidence type="ECO:0000259" key="13">
    <source>
        <dbReference type="Pfam" id="PF00109"/>
    </source>
</evidence>
<dbReference type="Proteomes" id="UP001189429">
    <property type="component" value="Unassembled WGS sequence"/>
</dbReference>